<protein>
    <submittedName>
        <fullName evidence="6">NAD(P)-binding protein</fullName>
    </submittedName>
</protein>
<keyword evidence="7" id="KW-1185">Reference proteome</keyword>
<keyword evidence="4" id="KW-0732">Signal</keyword>
<dbReference type="InterPro" id="IPR050177">
    <property type="entry name" value="Lipid_A_modif_metabolic_enz"/>
</dbReference>
<organism evidence="6 7">
    <name type="scientific">Armillaria solidipes</name>
    <dbReference type="NCBI Taxonomy" id="1076256"/>
    <lineage>
        <taxon>Eukaryota</taxon>
        <taxon>Fungi</taxon>
        <taxon>Dikarya</taxon>
        <taxon>Basidiomycota</taxon>
        <taxon>Agaricomycotina</taxon>
        <taxon>Agaricomycetes</taxon>
        <taxon>Agaricomycetidae</taxon>
        <taxon>Agaricales</taxon>
        <taxon>Marasmiineae</taxon>
        <taxon>Physalacriaceae</taxon>
        <taxon>Armillaria</taxon>
    </lineage>
</organism>
<dbReference type="PANTHER" id="PTHR43245:SF51">
    <property type="entry name" value="SHORT CHAIN DEHYDROGENASE_REDUCTASE FAMILY 42E, MEMBER 2"/>
    <property type="match status" value="1"/>
</dbReference>
<feature type="chain" id="PRO_5013971131" evidence="4">
    <location>
        <begin position="20"/>
        <end position="298"/>
    </location>
</feature>
<dbReference type="PANTHER" id="PTHR43245">
    <property type="entry name" value="BIFUNCTIONAL POLYMYXIN RESISTANCE PROTEIN ARNA"/>
    <property type="match status" value="1"/>
</dbReference>
<keyword evidence="3" id="KW-0472">Membrane</keyword>
<proteinExistence type="inferred from homology"/>
<reference evidence="7" key="1">
    <citation type="journal article" date="2017" name="Nat. Ecol. Evol.">
        <title>Genome expansion and lineage-specific genetic innovations in the forest pathogenic fungi Armillaria.</title>
        <authorList>
            <person name="Sipos G."/>
            <person name="Prasanna A.N."/>
            <person name="Walter M.C."/>
            <person name="O'Connor E."/>
            <person name="Balint B."/>
            <person name="Krizsan K."/>
            <person name="Kiss B."/>
            <person name="Hess J."/>
            <person name="Varga T."/>
            <person name="Slot J."/>
            <person name="Riley R."/>
            <person name="Boka B."/>
            <person name="Rigling D."/>
            <person name="Barry K."/>
            <person name="Lee J."/>
            <person name="Mihaltcheva S."/>
            <person name="LaButti K."/>
            <person name="Lipzen A."/>
            <person name="Waldron R."/>
            <person name="Moloney N.M."/>
            <person name="Sperisen C."/>
            <person name="Kredics L."/>
            <person name="Vagvoelgyi C."/>
            <person name="Patrignani A."/>
            <person name="Fitzpatrick D."/>
            <person name="Nagy I."/>
            <person name="Doyle S."/>
            <person name="Anderson J.B."/>
            <person name="Grigoriev I.V."/>
            <person name="Gueldener U."/>
            <person name="Muensterkoetter M."/>
            <person name="Nagy L.G."/>
        </authorList>
    </citation>
    <scope>NUCLEOTIDE SEQUENCE [LARGE SCALE GENOMIC DNA]</scope>
    <source>
        <strain evidence="7">28-4</strain>
    </source>
</reference>
<evidence type="ECO:0000256" key="3">
    <source>
        <dbReference type="SAM" id="Phobius"/>
    </source>
</evidence>
<evidence type="ECO:0000313" key="7">
    <source>
        <dbReference type="Proteomes" id="UP000218334"/>
    </source>
</evidence>
<feature type="signal peptide" evidence="4">
    <location>
        <begin position="1"/>
        <end position="19"/>
    </location>
</feature>
<name>A0A2H3BXR3_9AGAR</name>
<feature type="domain" description="3-beta hydroxysteroid dehydrogenase/isomerase" evidence="5">
    <location>
        <begin position="75"/>
        <end position="287"/>
    </location>
</feature>
<dbReference type="Pfam" id="PF01073">
    <property type="entry name" value="3Beta_HSD"/>
    <property type="match status" value="1"/>
</dbReference>
<evidence type="ECO:0000256" key="2">
    <source>
        <dbReference type="ARBA" id="ARBA00023002"/>
    </source>
</evidence>
<keyword evidence="3" id="KW-1133">Transmembrane helix</keyword>
<dbReference type="InterPro" id="IPR002225">
    <property type="entry name" value="3Beta_OHSteriod_DH/Estase"/>
</dbReference>
<evidence type="ECO:0000313" key="6">
    <source>
        <dbReference type="EMBL" id="PBK70838.1"/>
    </source>
</evidence>
<dbReference type="STRING" id="1076256.A0A2H3BXR3"/>
<dbReference type="GO" id="GO:0016616">
    <property type="term" value="F:oxidoreductase activity, acting on the CH-OH group of donors, NAD or NADP as acceptor"/>
    <property type="evidence" value="ECO:0007669"/>
    <property type="project" value="InterPro"/>
</dbReference>
<gene>
    <name evidence="6" type="ORF">ARMSODRAFT_1017620</name>
</gene>
<dbReference type="SUPFAM" id="SSF51735">
    <property type="entry name" value="NAD(P)-binding Rossmann-fold domains"/>
    <property type="match status" value="1"/>
</dbReference>
<keyword evidence="2" id="KW-0560">Oxidoreductase</keyword>
<keyword evidence="3" id="KW-0812">Transmembrane</keyword>
<evidence type="ECO:0000256" key="1">
    <source>
        <dbReference type="ARBA" id="ARBA00009219"/>
    </source>
</evidence>
<accession>A0A2H3BXR3</accession>
<dbReference type="AlphaFoldDB" id="A0A2H3BXR3"/>
<dbReference type="InterPro" id="IPR036291">
    <property type="entry name" value="NAD(P)-bd_dom_sf"/>
</dbReference>
<dbReference type="EMBL" id="KZ293425">
    <property type="protein sequence ID" value="PBK70838.1"/>
    <property type="molecule type" value="Genomic_DNA"/>
</dbReference>
<sequence>MSLVQWATLGLLSFLLILAYIRDNDRKLKAIPARAAHFSPNRWSPKGVERIASECELAAPLIDDQLPPKTGRRYIVVGGAGFLGGWIVLQLLRRGEDPKRIRVLDIRPPRRLDLLEGKAKDVKFLQVDISDKMAVDAAFSEPWPDDDESPISVFNTAANIRFYERHASLIPLSAKVNIQGAENIINACRKVDASILVHASSGSVSVHSSCFLLWPWQEEPKHLVQVINDDDELIPKTHKDILSNHGYTKRQAGVLVRGANDVDGLRTGCLRPGNGIFGAGEDMLFGAYLVRKSNPTWI</sequence>
<evidence type="ECO:0000259" key="5">
    <source>
        <dbReference type="Pfam" id="PF01073"/>
    </source>
</evidence>
<dbReference type="GO" id="GO:0006694">
    <property type="term" value="P:steroid biosynthetic process"/>
    <property type="evidence" value="ECO:0007669"/>
    <property type="project" value="InterPro"/>
</dbReference>
<dbReference type="Proteomes" id="UP000218334">
    <property type="component" value="Unassembled WGS sequence"/>
</dbReference>
<feature type="transmembrane region" description="Helical" evidence="3">
    <location>
        <begin position="74"/>
        <end position="92"/>
    </location>
</feature>
<comment type="similarity">
    <text evidence="1">Belongs to the 3-beta-HSD family.</text>
</comment>
<evidence type="ECO:0000256" key="4">
    <source>
        <dbReference type="SAM" id="SignalP"/>
    </source>
</evidence>
<dbReference type="Gene3D" id="3.40.50.720">
    <property type="entry name" value="NAD(P)-binding Rossmann-like Domain"/>
    <property type="match status" value="1"/>
</dbReference>